<dbReference type="Gene3D" id="3.40.30.10">
    <property type="entry name" value="Glutaredoxin"/>
    <property type="match status" value="1"/>
</dbReference>
<dbReference type="Gene3D" id="1.20.1050.10">
    <property type="match status" value="1"/>
</dbReference>
<evidence type="ECO:0000259" key="2">
    <source>
        <dbReference type="PROSITE" id="PS50404"/>
    </source>
</evidence>
<evidence type="ECO:0000259" key="3">
    <source>
        <dbReference type="PROSITE" id="PS50405"/>
    </source>
</evidence>
<evidence type="ECO:0000313" key="5">
    <source>
        <dbReference type="Proteomes" id="UP000442109"/>
    </source>
</evidence>
<protein>
    <submittedName>
        <fullName evidence="4">Glutathione S-transferase</fullName>
    </submittedName>
</protein>
<feature type="domain" description="GST C-terminal" evidence="3">
    <location>
        <begin position="84"/>
        <end position="209"/>
    </location>
</feature>
<gene>
    <name evidence="4" type="ORF">GB996_10725</name>
</gene>
<dbReference type="SUPFAM" id="SSF47616">
    <property type="entry name" value="GST C-terminal domain-like"/>
    <property type="match status" value="1"/>
</dbReference>
<dbReference type="PROSITE" id="PS50404">
    <property type="entry name" value="GST_NTER"/>
    <property type="match status" value="1"/>
</dbReference>
<reference evidence="4 5" key="1">
    <citation type="journal article" date="2019" name="PLoS ONE">
        <title>Pup mortality in New Zealand sea lions (Phocarctos hookeri) at Enderby Island, Auckland Islands, 2013-18.</title>
        <authorList>
            <person name="Michael S.A."/>
            <person name="Hayman D.T.S."/>
            <person name="Gray R."/>
            <person name="Zhang J."/>
            <person name="Rogers L."/>
            <person name="Roe W.D."/>
        </authorList>
    </citation>
    <scope>NUCLEOTIDE SEQUENCE [LARGE SCALE GENOMIC DNA]</scope>
    <source>
        <strain evidence="4 5">SM868</strain>
    </source>
</reference>
<dbReference type="InterPro" id="IPR036282">
    <property type="entry name" value="Glutathione-S-Trfase_C_sf"/>
</dbReference>
<organism evidence="4 5">
    <name type="scientific">Psychrobacter sanguinis</name>
    <dbReference type="NCBI Taxonomy" id="861445"/>
    <lineage>
        <taxon>Bacteria</taxon>
        <taxon>Pseudomonadati</taxon>
        <taxon>Pseudomonadota</taxon>
        <taxon>Gammaproteobacteria</taxon>
        <taxon>Moraxellales</taxon>
        <taxon>Moraxellaceae</taxon>
        <taxon>Psychrobacter</taxon>
    </lineage>
</organism>
<dbReference type="OrthoDB" id="8772754at2"/>
<dbReference type="PANTHER" id="PTHR44051:SF8">
    <property type="entry name" value="GLUTATHIONE S-TRANSFERASE GSTA"/>
    <property type="match status" value="1"/>
</dbReference>
<dbReference type="EMBL" id="WFKQ01000012">
    <property type="protein sequence ID" value="MUG33260.1"/>
    <property type="molecule type" value="Genomic_DNA"/>
</dbReference>
<dbReference type="InterPro" id="IPR040079">
    <property type="entry name" value="Glutathione_S-Trfase"/>
</dbReference>
<accession>A0A844M3I2</accession>
<dbReference type="PANTHER" id="PTHR44051">
    <property type="entry name" value="GLUTATHIONE S-TRANSFERASE-RELATED"/>
    <property type="match status" value="1"/>
</dbReference>
<proteinExistence type="inferred from homology"/>
<dbReference type="Proteomes" id="UP000442109">
    <property type="component" value="Unassembled WGS sequence"/>
</dbReference>
<feature type="domain" description="GST N-terminal" evidence="2">
    <location>
        <begin position="1"/>
        <end position="77"/>
    </location>
</feature>
<dbReference type="CDD" id="cd03057">
    <property type="entry name" value="GST_N_Beta"/>
    <property type="match status" value="1"/>
</dbReference>
<dbReference type="SFLD" id="SFLDG01150">
    <property type="entry name" value="Main.1:_Beta-like"/>
    <property type="match status" value="1"/>
</dbReference>
<evidence type="ECO:0000313" key="4">
    <source>
        <dbReference type="EMBL" id="MUG33260.1"/>
    </source>
</evidence>
<dbReference type="SFLD" id="SFLDG00358">
    <property type="entry name" value="Main_(cytGST)"/>
    <property type="match status" value="1"/>
</dbReference>
<evidence type="ECO:0000256" key="1">
    <source>
        <dbReference type="RuleBase" id="RU003494"/>
    </source>
</evidence>
<dbReference type="AlphaFoldDB" id="A0A844M3I2"/>
<dbReference type="SUPFAM" id="SSF52833">
    <property type="entry name" value="Thioredoxin-like"/>
    <property type="match status" value="1"/>
</dbReference>
<dbReference type="SFLD" id="SFLDS00019">
    <property type="entry name" value="Glutathione_Transferase_(cytos"/>
    <property type="match status" value="1"/>
</dbReference>
<comment type="similarity">
    <text evidence="1">Belongs to the GST superfamily.</text>
</comment>
<sequence length="209" mass="23243">MKLYVLPGACSFVPHTALEWANADYELQIMDHDSIKSEAYLKINPQGSVPALVDGDTVVTQNIAVQTYINARYPKAHIFGNYATPAEQAQILHWLAFLNSDAHKGFAPLFAPEGFVSDESAQQDLVAKAKDKLVKLFKLPNEQLATNDYLVGSKSTADLYLYVILRWSKNFKLDLSQYSNFNAFIERIEADAGVTKALQQEGLEKIGSL</sequence>
<dbReference type="GO" id="GO:0016740">
    <property type="term" value="F:transferase activity"/>
    <property type="evidence" value="ECO:0007669"/>
    <property type="project" value="UniProtKB-KW"/>
</dbReference>
<dbReference type="InterPro" id="IPR010987">
    <property type="entry name" value="Glutathione-S-Trfase_C-like"/>
</dbReference>
<dbReference type="InterPro" id="IPR036249">
    <property type="entry name" value="Thioredoxin-like_sf"/>
</dbReference>
<comment type="caution">
    <text evidence="4">The sequence shown here is derived from an EMBL/GenBank/DDBJ whole genome shotgun (WGS) entry which is preliminary data.</text>
</comment>
<dbReference type="Pfam" id="PF02798">
    <property type="entry name" value="GST_N"/>
    <property type="match status" value="1"/>
</dbReference>
<dbReference type="RefSeq" id="WP_011961067.1">
    <property type="nucleotide sequence ID" value="NZ_WFKQ01000012.1"/>
</dbReference>
<dbReference type="PROSITE" id="PS50405">
    <property type="entry name" value="GST_CTER"/>
    <property type="match status" value="1"/>
</dbReference>
<dbReference type="CDD" id="cd03188">
    <property type="entry name" value="GST_C_Beta"/>
    <property type="match status" value="1"/>
</dbReference>
<keyword evidence="5" id="KW-1185">Reference proteome</keyword>
<name>A0A844M3I2_9GAMM</name>
<dbReference type="InterPro" id="IPR004046">
    <property type="entry name" value="GST_C"/>
</dbReference>
<keyword evidence="4" id="KW-0808">Transferase</keyword>
<dbReference type="Pfam" id="PF00043">
    <property type="entry name" value="GST_C"/>
    <property type="match status" value="1"/>
</dbReference>
<dbReference type="InterPro" id="IPR004045">
    <property type="entry name" value="Glutathione_S-Trfase_N"/>
</dbReference>